<dbReference type="EMBL" id="SDOX01000011">
    <property type="protein sequence ID" value="TFJ85784.1"/>
    <property type="molecule type" value="Genomic_DNA"/>
</dbReference>
<gene>
    <name evidence="1" type="ORF">NSK_003288</name>
</gene>
<sequence length="80" mass="8968">MGPNRCFDVKLFMDSAPPSLQYRVIYCLKRKIRCFLDCLERNSIACQDYLIAAYFIIDIDQHAAAVVIGGSIYTSTVGAN</sequence>
<reference evidence="1 2" key="1">
    <citation type="submission" date="2019-01" db="EMBL/GenBank/DDBJ databases">
        <title>Nuclear Genome Assembly of the Microalgal Biofuel strain Nannochloropsis salina CCMP1776.</title>
        <authorList>
            <person name="Hovde B."/>
        </authorList>
    </citation>
    <scope>NUCLEOTIDE SEQUENCE [LARGE SCALE GENOMIC DNA]</scope>
    <source>
        <strain evidence="1 2">CCMP1776</strain>
    </source>
</reference>
<proteinExistence type="predicted"/>
<organism evidence="1 2">
    <name type="scientific">Nannochloropsis salina CCMP1776</name>
    <dbReference type="NCBI Taxonomy" id="1027361"/>
    <lineage>
        <taxon>Eukaryota</taxon>
        <taxon>Sar</taxon>
        <taxon>Stramenopiles</taxon>
        <taxon>Ochrophyta</taxon>
        <taxon>Eustigmatophyceae</taxon>
        <taxon>Eustigmatales</taxon>
        <taxon>Monodopsidaceae</taxon>
        <taxon>Microchloropsis</taxon>
        <taxon>Microchloropsis salina</taxon>
    </lineage>
</organism>
<evidence type="ECO:0000313" key="2">
    <source>
        <dbReference type="Proteomes" id="UP000355283"/>
    </source>
</evidence>
<dbReference type="Proteomes" id="UP000355283">
    <property type="component" value="Unassembled WGS sequence"/>
</dbReference>
<evidence type="ECO:0000313" key="1">
    <source>
        <dbReference type="EMBL" id="TFJ85784.1"/>
    </source>
</evidence>
<name>A0A4D9D433_9STRA</name>
<accession>A0A4D9D433</accession>
<dbReference type="AlphaFoldDB" id="A0A4D9D433"/>
<keyword evidence="2" id="KW-1185">Reference proteome</keyword>
<protein>
    <submittedName>
        <fullName evidence="1">Uncharacterized protein</fullName>
    </submittedName>
</protein>
<comment type="caution">
    <text evidence="1">The sequence shown here is derived from an EMBL/GenBank/DDBJ whole genome shotgun (WGS) entry which is preliminary data.</text>
</comment>